<organism evidence="4">
    <name type="scientific">Cladocopium goreaui</name>
    <dbReference type="NCBI Taxonomy" id="2562237"/>
    <lineage>
        <taxon>Eukaryota</taxon>
        <taxon>Sar</taxon>
        <taxon>Alveolata</taxon>
        <taxon>Dinophyceae</taxon>
        <taxon>Suessiales</taxon>
        <taxon>Symbiodiniaceae</taxon>
        <taxon>Cladocopium</taxon>
    </lineage>
</organism>
<dbReference type="GO" id="GO:0002181">
    <property type="term" value="P:cytoplasmic translation"/>
    <property type="evidence" value="ECO:0007669"/>
    <property type="project" value="TreeGrafter"/>
</dbReference>
<keyword evidence="7" id="KW-1185">Reference proteome</keyword>
<dbReference type="CDD" id="cd13156">
    <property type="entry name" value="KOW_RPL6"/>
    <property type="match status" value="1"/>
</dbReference>
<evidence type="ECO:0000256" key="2">
    <source>
        <dbReference type="ARBA" id="ARBA00023274"/>
    </source>
</evidence>
<dbReference type="GO" id="GO:0003735">
    <property type="term" value="F:structural constituent of ribosome"/>
    <property type="evidence" value="ECO:0007669"/>
    <property type="project" value="InterPro"/>
</dbReference>
<dbReference type="EMBL" id="CAMXCT020005434">
    <property type="protein sequence ID" value="CAL1165732.1"/>
    <property type="molecule type" value="Genomic_DNA"/>
</dbReference>
<dbReference type="EMBL" id="CAMXCT030005434">
    <property type="protein sequence ID" value="CAL4799669.1"/>
    <property type="molecule type" value="Genomic_DNA"/>
</dbReference>
<evidence type="ECO:0000313" key="4">
    <source>
        <dbReference type="EMBL" id="CAI4012357.1"/>
    </source>
</evidence>
<comment type="caution">
    <text evidence="4">The sequence shown here is derived from an EMBL/GenBank/DDBJ whole genome shotgun (WGS) entry which is preliminary data.</text>
</comment>
<keyword evidence="2" id="KW-0687">Ribonucleoprotein</keyword>
<keyword evidence="1 6" id="KW-0689">Ribosomal protein</keyword>
<protein>
    <submittedName>
        <fullName evidence="6">Large ribosomal subunit protein eL6 (60S ribosomal protein L6) (YL16-like)</fullName>
    </submittedName>
</protein>
<dbReference type="Pfam" id="PF01159">
    <property type="entry name" value="Ribosomal_L6e"/>
    <property type="match status" value="2"/>
</dbReference>
<proteinExistence type="predicted"/>
<sequence length="317" mass="34958">MWEARTSQDWQAKITDLKDLPASPKINQQHQVTSTAIRPKVEKKAPKLRKKIQPGQVLILLASKFRGKRVVFLKQLESGMLLVTGSSVSAPNPLQIPYPKFADGMPKTTQMEGGCSEPPPLKGLQDISLHHEAWQLQRQLEELESHKIQLQEKSKVLAQLHHASVDGTEGASFGVSTAGCIWIGPFALNGVPLKRVNQRYCIATSTKVDVSGADCKSITDAYFGREKTKSAKSQEKFFATEAPKKVLAQEKPGIAMLGKWTLSVHSSLSDDPGGDLKKDGQKKLDDAIVKSLGNDVKSYLKSRFSLSANMYPHELKF</sequence>
<dbReference type="AlphaFoldDB" id="A0A9P1GJ95"/>
<name>A0A9P1GJ95_9DINO</name>
<evidence type="ECO:0000313" key="6">
    <source>
        <dbReference type="EMBL" id="CAL4799669.1"/>
    </source>
</evidence>
<evidence type="ECO:0000313" key="7">
    <source>
        <dbReference type="Proteomes" id="UP001152797"/>
    </source>
</evidence>
<dbReference type="InterPro" id="IPR008991">
    <property type="entry name" value="Translation_prot_SH3-like_sf"/>
</dbReference>
<dbReference type="OrthoDB" id="2436667at2759"/>
<dbReference type="InterPro" id="IPR000915">
    <property type="entry name" value="60S_ribosomal_eL6"/>
</dbReference>
<accession>A0A9P1GJ95</accession>
<dbReference type="GO" id="GO:0022625">
    <property type="term" value="C:cytosolic large ribosomal subunit"/>
    <property type="evidence" value="ECO:0007669"/>
    <property type="project" value="TreeGrafter"/>
</dbReference>
<keyword evidence="3" id="KW-0175">Coiled coil</keyword>
<gene>
    <name evidence="4" type="ORF">C1SCF055_LOCUS37424</name>
</gene>
<feature type="coiled-coil region" evidence="3">
    <location>
        <begin position="133"/>
        <end position="160"/>
    </location>
</feature>
<dbReference type="Proteomes" id="UP001152797">
    <property type="component" value="Unassembled WGS sequence"/>
</dbReference>
<evidence type="ECO:0000313" key="5">
    <source>
        <dbReference type="EMBL" id="CAL1165732.1"/>
    </source>
</evidence>
<reference evidence="4" key="1">
    <citation type="submission" date="2022-10" db="EMBL/GenBank/DDBJ databases">
        <authorList>
            <person name="Chen Y."/>
            <person name="Dougan E. K."/>
            <person name="Chan C."/>
            <person name="Rhodes N."/>
            <person name="Thang M."/>
        </authorList>
    </citation>
    <scope>NUCLEOTIDE SEQUENCE</scope>
</reference>
<dbReference type="InterPro" id="IPR041997">
    <property type="entry name" value="Ribosomal_eL6_KOW"/>
</dbReference>
<reference evidence="5" key="2">
    <citation type="submission" date="2024-04" db="EMBL/GenBank/DDBJ databases">
        <authorList>
            <person name="Chen Y."/>
            <person name="Shah S."/>
            <person name="Dougan E. K."/>
            <person name="Thang M."/>
            <person name="Chan C."/>
        </authorList>
    </citation>
    <scope>NUCLEOTIDE SEQUENCE [LARGE SCALE GENOMIC DNA]</scope>
</reference>
<dbReference type="PANTHER" id="PTHR10715">
    <property type="entry name" value="60S RIBOSOMAL PROTEIN L6"/>
    <property type="match status" value="1"/>
</dbReference>
<dbReference type="PANTHER" id="PTHR10715:SF0">
    <property type="entry name" value="LARGE RIBOSOMAL SUBUNIT PROTEIN EL6"/>
    <property type="match status" value="1"/>
</dbReference>
<dbReference type="SUPFAM" id="SSF50104">
    <property type="entry name" value="Translation proteins SH3-like domain"/>
    <property type="match status" value="2"/>
</dbReference>
<dbReference type="EMBL" id="CAMXCT010005434">
    <property type="protein sequence ID" value="CAI4012357.1"/>
    <property type="molecule type" value="Genomic_DNA"/>
</dbReference>
<dbReference type="GO" id="GO:0003723">
    <property type="term" value="F:RNA binding"/>
    <property type="evidence" value="ECO:0007669"/>
    <property type="project" value="TreeGrafter"/>
</dbReference>
<evidence type="ECO:0000256" key="1">
    <source>
        <dbReference type="ARBA" id="ARBA00022980"/>
    </source>
</evidence>
<dbReference type="GO" id="GO:0000027">
    <property type="term" value="P:ribosomal large subunit assembly"/>
    <property type="evidence" value="ECO:0007669"/>
    <property type="project" value="TreeGrafter"/>
</dbReference>
<evidence type="ECO:0000256" key="3">
    <source>
        <dbReference type="SAM" id="Coils"/>
    </source>
</evidence>